<evidence type="ECO:0000256" key="4">
    <source>
        <dbReference type="RuleBase" id="RU366034"/>
    </source>
</evidence>
<gene>
    <name evidence="5" type="ORF">B0T16DRAFT_497931</name>
</gene>
<dbReference type="Gene3D" id="1.10.600.10">
    <property type="entry name" value="Farnesyl Diphosphate Synthase"/>
    <property type="match status" value="2"/>
</dbReference>
<comment type="similarity">
    <text evidence="2 4">Belongs to the terpene synthase family.</text>
</comment>
<reference evidence="5" key="1">
    <citation type="submission" date="2023-06" db="EMBL/GenBank/DDBJ databases">
        <title>Genome-scale phylogeny and comparative genomics of the fungal order Sordariales.</title>
        <authorList>
            <consortium name="Lawrence Berkeley National Laboratory"/>
            <person name="Hensen N."/>
            <person name="Bonometti L."/>
            <person name="Westerberg I."/>
            <person name="Brannstrom I.O."/>
            <person name="Guillou S."/>
            <person name="Cros-Aarteil S."/>
            <person name="Calhoun S."/>
            <person name="Haridas S."/>
            <person name="Kuo A."/>
            <person name="Mondo S."/>
            <person name="Pangilinan J."/>
            <person name="Riley R."/>
            <person name="Labutti K."/>
            <person name="Andreopoulos B."/>
            <person name="Lipzen A."/>
            <person name="Chen C."/>
            <person name="Yanf M."/>
            <person name="Daum C."/>
            <person name="Ng V."/>
            <person name="Clum A."/>
            <person name="Steindorff A."/>
            <person name="Ohm R."/>
            <person name="Martin F."/>
            <person name="Silar P."/>
            <person name="Natvig D."/>
            <person name="Lalanne C."/>
            <person name="Gautier V."/>
            <person name="Ament-Velasquez S.L."/>
            <person name="Kruys A."/>
            <person name="Hutchinson M.I."/>
            <person name="Powell A.J."/>
            <person name="Barry K."/>
            <person name="Miller A.N."/>
            <person name="Grigoriev I.V."/>
            <person name="Debuchy R."/>
            <person name="Gladieux P."/>
            <person name="Thoren M.H."/>
            <person name="Johannesson H."/>
        </authorList>
    </citation>
    <scope>NUCLEOTIDE SEQUENCE</scope>
    <source>
        <strain evidence="5">SMH2532-1</strain>
    </source>
</reference>
<evidence type="ECO:0000256" key="3">
    <source>
        <dbReference type="ARBA" id="ARBA00022842"/>
    </source>
</evidence>
<dbReference type="GO" id="GO:0010333">
    <property type="term" value="F:terpene synthase activity"/>
    <property type="evidence" value="ECO:0007669"/>
    <property type="project" value="InterPro"/>
</dbReference>
<evidence type="ECO:0000313" key="6">
    <source>
        <dbReference type="Proteomes" id="UP001174936"/>
    </source>
</evidence>
<dbReference type="InterPro" id="IPR008949">
    <property type="entry name" value="Isoprenoid_synthase_dom_sf"/>
</dbReference>
<protein>
    <recommendedName>
        <fullName evidence="4">Terpene synthase</fullName>
        <ecNumber evidence="4">4.2.3.-</ecNumber>
    </recommendedName>
</protein>
<comment type="cofactor">
    <cofactor evidence="1 4">
        <name>Mg(2+)</name>
        <dbReference type="ChEBI" id="CHEBI:18420"/>
    </cofactor>
</comment>
<evidence type="ECO:0000256" key="1">
    <source>
        <dbReference type="ARBA" id="ARBA00001946"/>
    </source>
</evidence>
<organism evidence="5 6">
    <name type="scientific">Cercophora newfieldiana</name>
    <dbReference type="NCBI Taxonomy" id="92897"/>
    <lineage>
        <taxon>Eukaryota</taxon>
        <taxon>Fungi</taxon>
        <taxon>Dikarya</taxon>
        <taxon>Ascomycota</taxon>
        <taxon>Pezizomycotina</taxon>
        <taxon>Sordariomycetes</taxon>
        <taxon>Sordariomycetidae</taxon>
        <taxon>Sordariales</taxon>
        <taxon>Lasiosphaeriaceae</taxon>
        <taxon>Cercophora</taxon>
    </lineage>
</organism>
<evidence type="ECO:0000313" key="5">
    <source>
        <dbReference type="EMBL" id="KAK0654741.1"/>
    </source>
</evidence>
<dbReference type="GO" id="GO:0008299">
    <property type="term" value="P:isoprenoid biosynthetic process"/>
    <property type="evidence" value="ECO:0007669"/>
    <property type="project" value="UniProtKB-ARBA"/>
</dbReference>
<comment type="caution">
    <text evidence="5">The sequence shown here is derived from an EMBL/GenBank/DDBJ whole genome shotgun (WGS) entry which is preliminary data.</text>
</comment>
<sequence>MAAVNVKIPDFMGQWPYEKQLNTHYETAKAASRDWLHSFGLFEGKPHDAFDRSDFQRLAMLSYLQMNLEQARVGCELMILFYAFDEYTDVENGTGAKRIADLVMDAVEHPEKPRPAGEIPLGELTRQFWSHALPNASPLAQRHFIQTLRDYAYGCVLQAEDRAADRIRSIDDYWKAIYMHPLLVKLRELTMQSVVAINDVLSYNVERLRGHELHNLITVVMHEKMLGLPDAVAWIGTLHESLVAEFITCREEVKNMRQEWGGDVSHQVDRYVDGLGEWARGNYYWHFESERYFGSGGPRVQEEGEVMMLPPAVRNGGGWDEGRDSEALVAREIFAVTEPAGLQITIKSF</sequence>
<keyword evidence="6" id="KW-1185">Reference proteome</keyword>
<dbReference type="Pfam" id="PF19086">
    <property type="entry name" value="Terpene_syn_C_2"/>
    <property type="match status" value="2"/>
</dbReference>
<accession>A0AA40CX74</accession>
<dbReference type="AlphaFoldDB" id="A0AA40CX74"/>
<dbReference type="Proteomes" id="UP001174936">
    <property type="component" value="Unassembled WGS sequence"/>
</dbReference>
<keyword evidence="3 4" id="KW-0460">Magnesium</keyword>
<dbReference type="EMBL" id="JAULSV010000001">
    <property type="protein sequence ID" value="KAK0654741.1"/>
    <property type="molecule type" value="Genomic_DNA"/>
</dbReference>
<dbReference type="PANTHER" id="PTHR35201:SF4">
    <property type="entry name" value="BETA-PINACENE SYNTHASE-RELATED"/>
    <property type="match status" value="1"/>
</dbReference>
<dbReference type="SUPFAM" id="SSF48576">
    <property type="entry name" value="Terpenoid synthases"/>
    <property type="match status" value="1"/>
</dbReference>
<evidence type="ECO:0000256" key="2">
    <source>
        <dbReference type="ARBA" id="ARBA00006333"/>
    </source>
</evidence>
<name>A0AA40CX74_9PEZI</name>
<proteinExistence type="inferred from homology"/>
<keyword evidence="4" id="KW-0456">Lyase</keyword>
<dbReference type="GO" id="GO:0046872">
    <property type="term" value="F:metal ion binding"/>
    <property type="evidence" value="ECO:0007669"/>
    <property type="project" value="UniProtKB-KW"/>
</dbReference>
<dbReference type="PANTHER" id="PTHR35201">
    <property type="entry name" value="TERPENE SYNTHASE"/>
    <property type="match status" value="1"/>
</dbReference>
<dbReference type="InterPro" id="IPR034686">
    <property type="entry name" value="Terpene_cyclase-like_2"/>
</dbReference>
<keyword evidence="4" id="KW-0479">Metal-binding</keyword>
<dbReference type="EC" id="4.2.3.-" evidence="4"/>